<dbReference type="KEGG" id="pno:SNOG_14057"/>
<feature type="region of interest" description="Disordered" evidence="1">
    <location>
        <begin position="209"/>
        <end position="229"/>
    </location>
</feature>
<proteinExistence type="predicted"/>
<protein>
    <submittedName>
        <fullName evidence="2">Uncharacterized protein</fullName>
    </submittedName>
</protein>
<dbReference type="RefSeq" id="XP_001804256.1">
    <property type="nucleotide sequence ID" value="XM_001804204.1"/>
</dbReference>
<evidence type="ECO:0000256" key="1">
    <source>
        <dbReference type="SAM" id="MobiDB-lite"/>
    </source>
</evidence>
<evidence type="ECO:0000313" key="2">
    <source>
        <dbReference type="EMBL" id="EAT78682.2"/>
    </source>
</evidence>
<name>Q0U2H6_PHANO</name>
<feature type="compositionally biased region" description="Polar residues" evidence="1">
    <location>
        <begin position="209"/>
        <end position="218"/>
    </location>
</feature>
<accession>Q0U2H6</accession>
<dbReference type="HOGENOM" id="CLU_987344_0_0_1"/>
<dbReference type="EMBL" id="CH445353">
    <property type="protein sequence ID" value="EAT78682.2"/>
    <property type="molecule type" value="Genomic_DNA"/>
</dbReference>
<organism evidence="2 3">
    <name type="scientific">Phaeosphaeria nodorum (strain SN15 / ATCC MYA-4574 / FGSC 10173)</name>
    <name type="common">Glume blotch fungus</name>
    <name type="synonym">Parastagonospora nodorum</name>
    <dbReference type="NCBI Taxonomy" id="321614"/>
    <lineage>
        <taxon>Eukaryota</taxon>
        <taxon>Fungi</taxon>
        <taxon>Dikarya</taxon>
        <taxon>Ascomycota</taxon>
        <taxon>Pezizomycotina</taxon>
        <taxon>Dothideomycetes</taxon>
        <taxon>Pleosporomycetidae</taxon>
        <taxon>Pleosporales</taxon>
        <taxon>Pleosporineae</taxon>
        <taxon>Phaeosphaeriaceae</taxon>
        <taxon>Parastagonospora</taxon>
    </lineage>
</organism>
<dbReference type="InParanoid" id="Q0U2H6"/>
<dbReference type="VEuPathDB" id="FungiDB:JI435_140570"/>
<dbReference type="GeneID" id="5981179"/>
<evidence type="ECO:0000313" key="3">
    <source>
        <dbReference type="Proteomes" id="UP000001055"/>
    </source>
</evidence>
<gene>
    <name evidence="2" type="ORF">SNOG_14057</name>
</gene>
<sequence length="282" mass="31349">MSPHGYTQGSIAQWANKNFLTDFRELSGAKQVAVQLHKISNSGSQGYIKGLVIGIGINEKGGSIEILVWLNNGSMIIGYVTKVGSRIQETRFDSTESVMESVTEFKEPFGCVLHVEGEAAIAKLEALVRYYLLLKGSTQAVKDRITEFEEHFGDACRDIAAAHKTEREDPPDIRLGPGADAWTSLAYPDRHGLYDFEIFVEGLRNTSGKVNMSSQSPKSHIAHDPQESAKVEIKSLRRKPQTLDNRLMMAEGRAQKAEQAVAKWRGYYEQLKKEMGEGSSLR</sequence>
<reference evidence="3" key="1">
    <citation type="journal article" date="2007" name="Plant Cell">
        <title>Dothideomycete-plant interactions illuminated by genome sequencing and EST analysis of the wheat pathogen Stagonospora nodorum.</title>
        <authorList>
            <person name="Hane J.K."/>
            <person name="Lowe R.G."/>
            <person name="Solomon P.S."/>
            <person name="Tan K.C."/>
            <person name="Schoch C.L."/>
            <person name="Spatafora J.W."/>
            <person name="Crous P.W."/>
            <person name="Kodira C."/>
            <person name="Birren B.W."/>
            <person name="Galagan J.E."/>
            <person name="Torriani S.F."/>
            <person name="McDonald B.A."/>
            <person name="Oliver R.P."/>
        </authorList>
    </citation>
    <scope>NUCLEOTIDE SEQUENCE [LARGE SCALE GENOMIC DNA]</scope>
    <source>
        <strain evidence="3">SN15 / ATCC MYA-4574 / FGSC 10173</strain>
    </source>
</reference>
<dbReference type="AlphaFoldDB" id="Q0U2H6"/>
<dbReference type="Proteomes" id="UP000001055">
    <property type="component" value="Unassembled WGS sequence"/>
</dbReference>